<dbReference type="RefSeq" id="YP_004324421.1">
    <property type="nucleotide sequence ID" value="NC_015288.1"/>
</dbReference>
<organism evidence="1 2">
    <name type="scientific">Prochlorococcus phage Syn1</name>
    <dbReference type="NCBI Taxonomy" id="444861"/>
    <lineage>
        <taxon>Viruses</taxon>
        <taxon>Duplodnaviria</taxon>
        <taxon>Heunggongvirae</taxon>
        <taxon>Uroviricota</taxon>
        <taxon>Caudoviricetes</taxon>
        <taxon>Pantevenvirales</taxon>
        <taxon>Kyanoviridae</taxon>
        <taxon>Vellamovirus</taxon>
        <taxon>Vellamovirus syn1</taxon>
    </lineage>
</organism>
<name>E3SPD5_9CAUD</name>
<accession>E3SPD5</accession>
<protein>
    <submittedName>
        <fullName evidence="1">Uncharacterized protein</fullName>
    </submittedName>
</protein>
<proteinExistence type="predicted"/>
<gene>
    <name evidence="1" type="ORF">Syn1_050</name>
</gene>
<dbReference type="Proteomes" id="UP000006534">
    <property type="component" value="Segment"/>
</dbReference>
<evidence type="ECO:0000313" key="1">
    <source>
        <dbReference type="EMBL" id="ADO99151.1"/>
    </source>
</evidence>
<sequence>MTCMTDSTMFELLQPVEYRGTTGYISFISEYYISICFIDIPLPESANSRWGRHYVNLIVYPPQQNEIRCCLSKAEEKQEDTPRSDLLQFRGRQLMGAARKQNSTRKN</sequence>
<dbReference type="KEGG" id="vg:10328942"/>
<dbReference type="OrthoDB" id="28202at10239"/>
<reference evidence="1 2" key="1">
    <citation type="journal article" date="2010" name="Environ. Microbiol.">
        <title>Genomic analysis of oceanic cyanobacterial myoviruses compared with T4-like myoviruses from diverse hosts and environments.</title>
        <authorList>
            <person name="Sullivan M.B."/>
            <person name="Huang K.H."/>
            <person name="Ignacio-Espinoza J.C."/>
            <person name="Berlin A.M."/>
            <person name="Kelly L."/>
            <person name="Weigele P.R."/>
            <person name="DeFrancesco A.S."/>
            <person name="Kern S.E."/>
            <person name="Thompson L.R."/>
            <person name="Young S."/>
            <person name="Yandava C."/>
            <person name="Fu R."/>
            <person name="Krastins B."/>
            <person name="Chase M."/>
            <person name="Sarracino D."/>
            <person name="Osburne M.S."/>
            <person name="Henn M.R."/>
            <person name="Chisholm S.W."/>
        </authorList>
    </citation>
    <scope>NUCLEOTIDE SEQUENCE [LARGE SCALE GENOMIC DNA]</scope>
    <source>
        <strain evidence="1">Syn1</strain>
    </source>
</reference>
<keyword evidence="2" id="KW-1185">Reference proteome</keyword>
<dbReference type="GeneID" id="10328942"/>
<evidence type="ECO:0000313" key="2">
    <source>
        <dbReference type="Proteomes" id="UP000006534"/>
    </source>
</evidence>
<dbReference type="EMBL" id="GU071105">
    <property type="protein sequence ID" value="ADO99151.1"/>
    <property type="molecule type" value="Genomic_DNA"/>
</dbReference>